<feature type="region of interest" description="Disordered" evidence="1">
    <location>
        <begin position="197"/>
        <end position="217"/>
    </location>
</feature>
<dbReference type="RefSeq" id="WP_268917696.1">
    <property type="nucleotide sequence ID" value="NZ_JAPTMY010000019.1"/>
</dbReference>
<evidence type="ECO:0000313" key="3">
    <source>
        <dbReference type="Proteomes" id="UP001072034"/>
    </source>
</evidence>
<reference evidence="2" key="1">
    <citation type="submission" date="2022-10" db="EMBL/GenBank/DDBJ databases">
        <title>Genome sequence of Actinomyces israelii ATCC 10048.</title>
        <authorList>
            <person name="Watt R.M."/>
            <person name="Tong W.M."/>
        </authorList>
    </citation>
    <scope>NUCLEOTIDE SEQUENCE</scope>
    <source>
        <strain evidence="2">ATCC 10048</strain>
    </source>
</reference>
<organism evidence="2 3">
    <name type="scientific">Actinomyces israelii</name>
    <dbReference type="NCBI Taxonomy" id="1659"/>
    <lineage>
        <taxon>Bacteria</taxon>
        <taxon>Bacillati</taxon>
        <taxon>Actinomycetota</taxon>
        <taxon>Actinomycetes</taxon>
        <taxon>Actinomycetales</taxon>
        <taxon>Actinomycetaceae</taxon>
        <taxon>Actinomyces</taxon>
    </lineage>
</organism>
<dbReference type="EMBL" id="JAPTMY010000019">
    <property type="protein sequence ID" value="MCZ0858283.1"/>
    <property type="molecule type" value="Genomic_DNA"/>
</dbReference>
<protein>
    <submittedName>
        <fullName evidence="2">Type I-U CRISPR-associated protein Csb2</fullName>
    </submittedName>
</protein>
<comment type="caution">
    <text evidence="2">The sequence shown here is derived from an EMBL/GenBank/DDBJ whole genome shotgun (WGS) entry which is preliminary data.</text>
</comment>
<name>A0ABT4I954_9ACTO</name>
<gene>
    <name evidence="2" type="primary">csb2</name>
    <name evidence="2" type="ORF">OHJ16_09545</name>
</gene>
<evidence type="ECO:0000256" key="1">
    <source>
        <dbReference type="SAM" id="MobiDB-lite"/>
    </source>
</evidence>
<dbReference type="Proteomes" id="UP001072034">
    <property type="component" value="Unassembled WGS sequence"/>
</dbReference>
<proteinExistence type="predicted"/>
<evidence type="ECO:0000313" key="2">
    <source>
        <dbReference type="EMBL" id="MCZ0858283.1"/>
    </source>
</evidence>
<dbReference type="NCBIfam" id="TIGR02165">
    <property type="entry name" value="cas5_6_GSU0054"/>
    <property type="match status" value="1"/>
</dbReference>
<accession>A0ABT4I954</accession>
<keyword evidence="3" id="KW-1185">Reference proteome</keyword>
<dbReference type="InterPro" id="IPR019089">
    <property type="entry name" value="Cas_GSU0054"/>
</dbReference>
<sequence length="436" mass="46577">MTAFTVTARFPAGEFNAHDRDGGPEWPPAPARLAAAFLAAAYEAGNGVGAAESLFFLSPPRISAPCAGVRRVGYGRWVPVNNEVKLDRRGRVTGIIDVNSRFASKDLKNSECGTLIGAGPDDVVRWVFDDAQDVDVEGLQRVARRVAYLGRPTSPLILDVVEGVQEPPEAHDRWIPDENGECALRVATPELLRALDEREEQRRRSRVTGTHPPLDVRPTARYRQAGAGARVMASAPWDVLADAVLYRFPGGRSGGVTVGAADAATIVDQLRGQVPALEWVLPLFGEVGRRRAPVLRGFVLQAGGVPGEITLAVRSGVVKVRPSELRELASLPRVVRAATAPTSAWTSIVPVEMESEVAVERVRALADRLGVRLVWVGRHAQARASVGPDACEPGGAAHLTVIFDEAVAGPVVLDGVCLVPEEASGLAVNEKRGARE</sequence>